<feature type="signal peptide" evidence="1">
    <location>
        <begin position="1"/>
        <end position="23"/>
    </location>
</feature>
<dbReference type="SUPFAM" id="SSF53474">
    <property type="entry name" value="alpha/beta-Hydrolases"/>
    <property type="match status" value="1"/>
</dbReference>
<dbReference type="EMBL" id="HBGE01040439">
    <property type="protein sequence ID" value="CAD9135711.1"/>
    <property type="molecule type" value="Transcribed_RNA"/>
</dbReference>
<reference evidence="2" key="1">
    <citation type="submission" date="2021-01" db="EMBL/GenBank/DDBJ databases">
        <authorList>
            <person name="Corre E."/>
            <person name="Pelletier E."/>
            <person name="Niang G."/>
            <person name="Scheremetjew M."/>
            <person name="Finn R."/>
            <person name="Kale V."/>
            <person name="Holt S."/>
            <person name="Cochrane G."/>
            <person name="Meng A."/>
            <person name="Brown T."/>
            <person name="Cohen L."/>
        </authorList>
    </citation>
    <scope>NUCLEOTIDE SEQUENCE</scope>
    <source>
        <strain evidence="2">OF101</strain>
    </source>
</reference>
<sequence length="341" mass="36943">MVGLLVKGLWAVLLLASNARVDGLALQFGKLHSFGHQQAAFRLVSVPYRSIVAPPGDVAGLPAQYSLGELLAYVPSAPVTSELLVFLPGSGSFCGNYTQFLTTLGGHIRTLCLPYDNLDTIASLCGLNNRCYPDLRLEAFNGTFAGVHGNNIETRLAEALTYLSQHDSSSWSTYLSMPSGLPAWSRVRLSGHSQGAGHAAIIGYYREVARVVQFSGVCDRSDWTAKLGPPVTPASRFYGFASRWDVTCPTNEQQLASWRAEGGLPPGIEPIHLHSFAEMQMSRLDLDGSHFVVSDFIPPGCELATMLHDEDCMDRAHQSTAENVWPEAPYANGVWQGLCGV</sequence>
<dbReference type="InterPro" id="IPR029058">
    <property type="entry name" value="AB_hydrolase_fold"/>
</dbReference>
<accession>A0A7S1MM99</accession>
<organism evidence="2">
    <name type="scientific">Alexandrium catenella</name>
    <name type="common">Red tide dinoflagellate</name>
    <name type="synonym">Gonyaulax catenella</name>
    <dbReference type="NCBI Taxonomy" id="2925"/>
    <lineage>
        <taxon>Eukaryota</taxon>
        <taxon>Sar</taxon>
        <taxon>Alveolata</taxon>
        <taxon>Dinophyceae</taxon>
        <taxon>Gonyaulacales</taxon>
        <taxon>Pyrocystaceae</taxon>
        <taxon>Alexandrium</taxon>
    </lineage>
</organism>
<name>A0A7S1MM99_ALECA</name>
<evidence type="ECO:0008006" key="3">
    <source>
        <dbReference type="Google" id="ProtNLM"/>
    </source>
</evidence>
<feature type="chain" id="PRO_5030984540" description="Chlorophyllase" evidence="1">
    <location>
        <begin position="24"/>
        <end position="341"/>
    </location>
</feature>
<protein>
    <recommendedName>
        <fullName evidence="3">Chlorophyllase</fullName>
    </recommendedName>
</protein>
<proteinExistence type="predicted"/>
<evidence type="ECO:0000313" key="2">
    <source>
        <dbReference type="EMBL" id="CAD9135711.1"/>
    </source>
</evidence>
<keyword evidence="1" id="KW-0732">Signal</keyword>
<evidence type="ECO:0000256" key="1">
    <source>
        <dbReference type="SAM" id="SignalP"/>
    </source>
</evidence>
<dbReference type="AlphaFoldDB" id="A0A7S1MM99"/>
<gene>
    <name evidence="2" type="ORF">ACAT0790_LOCUS24396</name>
</gene>